<accession>A0A934W380</accession>
<keyword evidence="3" id="KW-1185">Reference proteome</keyword>
<dbReference type="RefSeq" id="WP_200556087.1">
    <property type="nucleotide sequence ID" value="NZ_JAEPES010000002.1"/>
</dbReference>
<dbReference type="AlphaFoldDB" id="A0A934W380"/>
<keyword evidence="1" id="KW-1133">Transmembrane helix</keyword>
<keyword evidence="1" id="KW-0472">Membrane</keyword>
<evidence type="ECO:0000313" key="2">
    <source>
        <dbReference type="EMBL" id="MBK4347641.1"/>
    </source>
</evidence>
<proteinExistence type="predicted"/>
<comment type="caution">
    <text evidence="2">The sequence shown here is derived from an EMBL/GenBank/DDBJ whole genome shotgun (WGS) entry which is preliminary data.</text>
</comment>
<feature type="transmembrane region" description="Helical" evidence="1">
    <location>
        <begin position="170"/>
        <end position="189"/>
    </location>
</feature>
<protein>
    <submittedName>
        <fullName evidence="2">Uncharacterized protein</fullName>
    </submittedName>
</protein>
<reference evidence="2" key="1">
    <citation type="submission" date="2021-01" db="EMBL/GenBank/DDBJ databases">
        <title>Lacisediminihabitans sp. nov. strain G11-30, isolated from Antarctic Soil.</title>
        <authorList>
            <person name="Li J."/>
        </authorList>
    </citation>
    <scope>NUCLEOTIDE SEQUENCE</scope>
    <source>
        <strain evidence="2">G11-30</strain>
    </source>
</reference>
<organism evidence="2 3">
    <name type="scientific">Lacisediminihabitans changchengi</name>
    <dbReference type="NCBI Taxonomy" id="2787634"/>
    <lineage>
        <taxon>Bacteria</taxon>
        <taxon>Bacillati</taxon>
        <taxon>Actinomycetota</taxon>
        <taxon>Actinomycetes</taxon>
        <taxon>Micrococcales</taxon>
        <taxon>Microbacteriaceae</taxon>
        <taxon>Lacisediminihabitans</taxon>
    </lineage>
</organism>
<feature type="transmembrane region" description="Helical" evidence="1">
    <location>
        <begin position="34"/>
        <end position="55"/>
    </location>
</feature>
<feature type="transmembrane region" description="Helical" evidence="1">
    <location>
        <begin position="6"/>
        <end position="27"/>
    </location>
</feature>
<dbReference type="Proteomes" id="UP000636458">
    <property type="component" value="Unassembled WGS sequence"/>
</dbReference>
<evidence type="ECO:0000256" key="1">
    <source>
        <dbReference type="SAM" id="Phobius"/>
    </source>
</evidence>
<evidence type="ECO:0000313" key="3">
    <source>
        <dbReference type="Proteomes" id="UP000636458"/>
    </source>
</evidence>
<gene>
    <name evidence="2" type="ORF">IV501_08340</name>
</gene>
<sequence>MNGLSILTWILALAALLAGIAVCIAALRLRRPRLALLSTIPLALGLAGIVFDIDIPAPTHLAAVLCGLVAAALGVIGGNPITVAVLEYADSRAGGEKVTLGSNGGILESVAGRSEQREVLRGGTTIGYLERIVVIAAIATAHWEIVAVLVAIKGLGRFRELDSPQTRERFIIGTLVSMVWAGACAALFAL</sequence>
<feature type="transmembrane region" description="Helical" evidence="1">
    <location>
        <begin position="61"/>
        <end position="86"/>
    </location>
</feature>
<name>A0A934W380_9MICO</name>
<feature type="transmembrane region" description="Helical" evidence="1">
    <location>
        <begin position="128"/>
        <end position="150"/>
    </location>
</feature>
<keyword evidence="1" id="KW-0812">Transmembrane</keyword>
<dbReference type="EMBL" id="JAEPES010000002">
    <property type="protein sequence ID" value="MBK4347641.1"/>
    <property type="molecule type" value="Genomic_DNA"/>
</dbReference>